<feature type="modified residue" description="4-aspartylphosphate" evidence="8">
    <location>
        <position position="59"/>
    </location>
</feature>
<dbReference type="Gene3D" id="3.40.50.2300">
    <property type="match status" value="1"/>
</dbReference>
<proteinExistence type="predicted"/>
<dbReference type="SMART" id="SM00342">
    <property type="entry name" value="HTH_ARAC"/>
    <property type="match status" value="1"/>
</dbReference>
<evidence type="ECO:0000256" key="7">
    <source>
        <dbReference type="ARBA" id="ARBA00023163"/>
    </source>
</evidence>
<dbReference type="InterPro" id="IPR018060">
    <property type="entry name" value="HTH_AraC"/>
</dbReference>
<evidence type="ECO:0000256" key="2">
    <source>
        <dbReference type="ARBA" id="ARBA00022490"/>
    </source>
</evidence>
<dbReference type="EMBL" id="JAUSUR010000004">
    <property type="protein sequence ID" value="MDQ0361724.1"/>
    <property type="molecule type" value="Genomic_DNA"/>
</dbReference>
<reference evidence="11 12" key="1">
    <citation type="submission" date="2023-07" db="EMBL/GenBank/DDBJ databases">
        <title>Genomic Encyclopedia of Type Strains, Phase IV (KMG-IV): sequencing the most valuable type-strain genomes for metagenomic binning, comparative biology and taxonomic classification.</title>
        <authorList>
            <person name="Goeker M."/>
        </authorList>
    </citation>
    <scope>NUCLEOTIDE SEQUENCE [LARGE SCALE GENOMIC DNA]</scope>
    <source>
        <strain evidence="11 12">DSM 16784</strain>
    </source>
</reference>
<organism evidence="11 12">
    <name type="scientific">Breznakia pachnodae</name>
    <dbReference type="NCBI Taxonomy" id="265178"/>
    <lineage>
        <taxon>Bacteria</taxon>
        <taxon>Bacillati</taxon>
        <taxon>Bacillota</taxon>
        <taxon>Erysipelotrichia</taxon>
        <taxon>Erysipelotrichales</taxon>
        <taxon>Erysipelotrichaceae</taxon>
        <taxon>Breznakia</taxon>
    </lineage>
</organism>
<evidence type="ECO:0000256" key="6">
    <source>
        <dbReference type="ARBA" id="ARBA00023125"/>
    </source>
</evidence>
<dbReference type="Proteomes" id="UP001230220">
    <property type="component" value="Unassembled WGS sequence"/>
</dbReference>
<evidence type="ECO:0000256" key="4">
    <source>
        <dbReference type="ARBA" id="ARBA00023012"/>
    </source>
</evidence>
<dbReference type="SUPFAM" id="SSF52172">
    <property type="entry name" value="CheY-like"/>
    <property type="match status" value="1"/>
</dbReference>
<dbReference type="InterPro" id="IPR009057">
    <property type="entry name" value="Homeodomain-like_sf"/>
</dbReference>
<evidence type="ECO:0000256" key="5">
    <source>
        <dbReference type="ARBA" id="ARBA00023015"/>
    </source>
</evidence>
<evidence type="ECO:0000259" key="10">
    <source>
        <dbReference type="PROSITE" id="PS50110"/>
    </source>
</evidence>
<dbReference type="SUPFAM" id="SSF46689">
    <property type="entry name" value="Homeodomain-like"/>
    <property type="match status" value="2"/>
</dbReference>
<evidence type="ECO:0000313" key="11">
    <source>
        <dbReference type="EMBL" id="MDQ0361724.1"/>
    </source>
</evidence>
<dbReference type="InterPro" id="IPR018062">
    <property type="entry name" value="HTH_AraC-typ_CS"/>
</dbReference>
<feature type="domain" description="Response regulatory" evidence="10">
    <location>
        <begin position="7"/>
        <end position="124"/>
    </location>
</feature>
<keyword evidence="12" id="KW-1185">Reference proteome</keyword>
<feature type="domain" description="HTH araC/xylS-type" evidence="9">
    <location>
        <begin position="400"/>
        <end position="498"/>
    </location>
</feature>
<dbReference type="PROSITE" id="PS00041">
    <property type="entry name" value="HTH_ARAC_FAMILY_1"/>
    <property type="match status" value="1"/>
</dbReference>
<keyword evidence="2" id="KW-0963">Cytoplasm</keyword>
<dbReference type="Gene3D" id="1.10.10.60">
    <property type="entry name" value="Homeodomain-like"/>
    <property type="match status" value="2"/>
</dbReference>
<keyword evidence="3 8" id="KW-0597">Phosphoprotein</keyword>
<name>A0ABU0E499_9FIRM</name>
<comment type="subcellular location">
    <subcellularLocation>
        <location evidence="1">Cytoplasm</location>
    </subcellularLocation>
</comment>
<gene>
    <name evidence="11" type="ORF">J2S15_002474</name>
</gene>
<dbReference type="RefSeq" id="WP_307408698.1">
    <property type="nucleotide sequence ID" value="NZ_JAUSUR010000004.1"/>
</dbReference>
<dbReference type="InterPro" id="IPR020449">
    <property type="entry name" value="Tscrpt_reg_AraC-type_HTH"/>
</dbReference>
<dbReference type="Pfam" id="PF12833">
    <property type="entry name" value="HTH_18"/>
    <property type="match status" value="1"/>
</dbReference>
<evidence type="ECO:0000256" key="3">
    <source>
        <dbReference type="ARBA" id="ARBA00022553"/>
    </source>
</evidence>
<dbReference type="SMART" id="SM00448">
    <property type="entry name" value="REC"/>
    <property type="match status" value="1"/>
</dbReference>
<keyword evidence="4" id="KW-0902">Two-component regulatory system</keyword>
<keyword evidence="7" id="KW-0804">Transcription</keyword>
<evidence type="ECO:0000259" key="9">
    <source>
        <dbReference type="PROSITE" id="PS01124"/>
    </source>
</evidence>
<dbReference type="InterPro" id="IPR001789">
    <property type="entry name" value="Sig_transdc_resp-reg_receiver"/>
</dbReference>
<evidence type="ECO:0000313" key="12">
    <source>
        <dbReference type="Proteomes" id="UP001230220"/>
    </source>
</evidence>
<dbReference type="PANTHER" id="PTHR42713">
    <property type="entry name" value="HISTIDINE KINASE-RELATED"/>
    <property type="match status" value="1"/>
</dbReference>
<keyword evidence="6" id="KW-0238">DNA-binding</keyword>
<accession>A0ABU0E499</accession>
<dbReference type="PRINTS" id="PR00032">
    <property type="entry name" value="HTHARAC"/>
</dbReference>
<protein>
    <submittedName>
        <fullName evidence="11">Two-component system response regulator YesN</fullName>
    </submittedName>
</protein>
<dbReference type="PROSITE" id="PS50110">
    <property type="entry name" value="RESPONSE_REGULATORY"/>
    <property type="match status" value="1"/>
</dbReference>
<dbReference type="InterPro" id="IPR051552">
    <property type="entry name" value="HptR"/>
</dbReference>
<dbReference type="PANTHER" id="PTHR42713:SF3">
    <property type="entry name" value="TRANSCRIPTIONAL REGULATORY PROTEIN HPTR"/>
    <property type="match status" value="1"/>
</dbReference>
<dbReference type="CDD" id="cd17536">
    <property type="entry name" value="REC_YesN-like"/>
    <property type="match status" value="1"/>
</dbReference>
<evidence type="ECO:0000256" key="8">
    <source>
        <dbReference type="PROSITE-ProRule" id="PRU00169"/>
    </source>
</evidence>
<dbReference type="InterPro" id="IPR011006">
    <property type="entry name" value="CheY-like_superfamily"/>
</dbReference>
<evidence type="ECO:0000256" key="1">
    <source>
        <dbReference type="ARBA" id="ARBA00004496"/>
    </source>
</evidence>
<comment type="caution">
    <text evidence="11">The sequence shown here is derived from an EMBL/GenBank/DDBJ whole genome shotgun (WGS) entry which is preliminary data.</text>
</comment>
<dbReference type="Pfam" id="PF00072">
    <property type="entry name" value="Response_reg"/>
    <property type="match status" value="1"/>
</dbReference>
<keyword evidence="5" id="KW-0805">Transcription regulation</keyword>
<dbReference type="PROSITE" id="PS01124">
    <property type="entry name" value="HTH_ARAC_FAMILY_2"/>
    <property type="match status" value="1"/>
</dbReference>
<sequence length="504" mass="58375">MNIEICKILIVDDEYIIRQGIVHFLDWEKNGFTIIGEAANGREALEIIEKERPHIILCDIVMPEVDGIVLSKKVRELYPDIKIIVLSSYGDFDNVKQMFLSGVSDYILKPTLNQVTLLESLQKVRATIEKVDFMESKATPLSSYLSQILLGFDNMDKVEDEFFNYPYYYLLAINIKGLSNKEELESFYNQKLSSVTGDNQYCVLRLSDEVHAVLFASDTVFDMEEKLLSMMPSSMSECILSLSSAFEEQFLLKNIYEELVESFENRFYLKKGDIICERTKVTITSLEKFDIHIYNDLLYRLQLKDALEMLQEFVTHALEMKNNPRELKALIGNSLYSFITTMEEHHINSDYIHEFKLTALSALESSIDATQLEKEFKKVISDLSVVVDNYHLEKNEDIMNQIVKYLHLNYKQPLTLNKIANEFNFSYSYLSAYFNERSDLSFNEYLNKIRINKAAELLRSGKANISEVGYEVGFSDHSYFCKVFKKQIGVTPSVYRRGGMIHVE</sequence>